<dbReference type="SUPFAM" id="SSF49899">
    <property type="entry name" value="Concanavalin A-like lectins/glucanases"/>
    <property type="match status" value="1"/>
</dbReference>
<dbReference type="Proteomes" id="UP000054097">
    <property type="component" value="Unassembled WGS sequence"/>
</dbReference>
<dbReference type="FunFam" id="2.60.120.200:FF:000179">
    <property type="entry name" value="Unplaced genomic scaffold supercont1.19, whole genome shotgun sequence"/>
    <property type="match status" value="1"/>
</dbReference>
<sequence>MTKLRTAAVALLSASQVTNAAYNLVKDYSGQTFFDNWSYYGSFDNLTNGDIIWVDSATGSAPANPLTYINPAGNAVIKVDNTTTVPYNEKRNSVRLTSNDKIGLGTLVTFDALHVPYGCSTWGALWTKAVGDLWPAGGEIDIFEGVNLQTVNQMALHTVSGCTQAEGITQTGTTNVRSCDGNSSSGAGCTVVDPSTNSYGAPFAAAGGGMWVTEFATTGVNIWFFSRANIPSSLSGSPSSVDVSTLGTPTGSWPASSCNPAQFFKEQELVIDITLCGDWAGVKSILEATCPALTGTNTCYTTYVLDPANYATAYFELASVKIFATDPSAVSTAANTPTSTASGGSGASGTSRPNAGSRSSVNVLLGSMVLALGGAVMGL</sequence>
<feature type="region of interest" description="Disordered" evidence="1">
    <location>
        <begin position="333"/>
        <end position="355"/>
    </location>
</feature>
<reference evidence="5" key="2">
    <citation type="submission" date="2015-01" db="EMBL/GenBank/DDBJ databases">
        <title>Evolutionary Origins and Diversification of the Mycorrhizal Mutualists.</title>
        <authorList>
            <consortium name="DOE Joint Genome Institute"/>
            <consortium name="Mycorrhizal Genomics Consortium"/>
            <person name="Kohler A."/>
            <person name="Kuo A."/>
            <person name="Nagy L.G."/>
            <person name="Floudas D."/>
            <person name="Copeland A."/>
            <person name="Barry K.W."/>
            <person name="Cichocki N."/>
            <person name="Veneault-Fourrey C."/>
            <person name="LaButti K."/>
            <person name="Lindquist E.A."/>
            <person name="Lipzen A."/>
            <person name="Lundell T."/>
            <person name="Morin E."/>
            <person name="Murat C."/>
            <person name="Riley R."/>
            <person name="Ohm R."/>
            <person name="Sun H."/>
            <person name="Tunlid A."/>
            <person name="Henrissat B."/>
            <person name="Grigoriev I.V."/>
            <person name="Hibbett D.S."/>
            <person name="Martin F."/>
        </authorList>
    </citation>
    <scope>NUCLEOTIDE SEQUENCE [LARGE SCALE GENOMIC DNA]</scope>
    <source>
        <strain evidence="5">MAFF 305830</strain>
    </source>
</reference>
<dbReference type="EMBL" id="KN824314">
    <property type="protein sequence ID" value="KIM25375.1"/>
    <property type="molecule type" value="Genomic_DNA"/>
</dbReference>
<dbReference type="PANTHER" id="PTHR10963:SF24">
    <property type="entry name" value="GLYCOSIDASE C21B10.07-RELATED"/>
    <property type="match status" value="1"/>
</dbReference>
<gene>
    <name evidence="4" type="ORF">M408DRAFT_331151</name>
</gene>
<keyword evidence="4" id="KW-0378">Hydrolase</keyword>
<dbReference type="STRING" id="933852.A0A0C3ALA9"/>
<evidence type="ECO:0000259" key="3">
    <source>
        <dbReference type="PROSITE" id="PS51762"/>
    </source>
</evidence>
<dbReference type="PROSITE" id="PS51762">
    <property type="entry name" value="GH16_2"/>
    <property type="match status" value="1"/>
</dbReference>
<feature type="compositionally biased region" description="Low complexity" evidence="1">
    <location>
        <begin position="333"/>
        <end position="342"/>
    </location>
</feature>
<evidence type="ECO:0000313" key="5">
    <source>
        <dbReference type="Proteomes" id="UP000054097"/>
    </source>
</evidence>
<feature type="domain" description="GH16" evidence="3">
    <location>
        <begin position="26"/>
        <end position="288"/>
    </location>
</feature>
<dbReference type="InterPro" id="IPR013320">
    <property type="entry name" value="ConA-like_dom_sf"/>
</dbReference>
<dbReference type="InterPro" id="IPR050546">
    <property type="entry name" value="Glycosyl_Hydrlase_16"/>
</dbReference>
<accession>A0A0C3ALA9</accession>
<feature type="signal peptide" evidence="2">
    <location>
        <begin position="1"/>
        <end position="20"/>
    </location>
</feature>
<organism evidence="4 5">
    <name type="scientific">Serendipita vermifera MAFF 305830</name>
    <dbReference type="NCBI Taxonomy" id="933852"/>
    <lineage>
        <taxon>Eukaryota</taxon>
        <taxon>Fungi</taxon>
        <taxon>Dikarya</taxon>
        <taxon>Basidiomycota</taxon>
        <taxon>Agaricomycotina</taxon>
        <taxon>Agaricomycetes</taxon>
        <taxon>Sebacinales</taxon>
        <taxon>Serendipitaceae</taxon>
        <taxon>Serendipita</taxon>
    </lineage>
</organism>
<evidence type="ECO:0000256" key="2">
    <source>
        <dbReference type="SAM" id="SignalP"/>
    </source>
</evidence>
<dbReference type="GO" id="GO:0004553">
    <property type="term" value="F:hydrolase activity, hydrolyzing O-glycosyl compounds"/>
    <property type="evidence" value="ECO:0007669"/>
    <property type="project" value="InterPro"/>
</dbReference>
<feature type="chain" id="PRO_5002172329" evidence="2">
    <location>
        <begin position="21"/>
        <end position="379"/>
    </location>
</feature>
<dbReference type="PANTHER" id="PTHR10963">
    <property type="entry name" value="GLYCOSYL HYDROLASE-RELATED"/>
    <property type="match status" value="1"/>
</dbReference>
<keyword evidence="2" id="KW-0732">Signal</keyword>
<name>A0A0C3ALA9_SERVB</name>
<proteinExistence type="predicted"/>
<evidence type="ECO:0000256" key="1">
    <source>
        <dbReference type="SAM" id="MobiDB-lite"/>
    </source>
</evidence>
<dbReference type="GO" id="GO:0009251">
    <property type="term" value="P:glucan catabolic process"/>
    <property type="evidence" value="ECO:0007669"/>
    <property type="project" value="TreeGrafter"/>
</dbReference>
<evidence type="ECO:0000313" key="4">
    <source>
        <dbReference type="EMBL" id="KIM25375.1"/>
    </source>
</evidence>
<reference evidence="4 5" key="1">
    <citation type="submission" date="2014-04" db="EMBL/GenBank/DDBJ databases">
        <authorList>
            <consortium name="DOE Joint Genome Institute"/>
            <person name="Kuo A."/>
            <person name="Zuccaro A."/>
            <person name="Kohler A."/>
            <person name="Nagy L.G."/>
            <person name="Floudas D."/>
            <person name="Copeland A."/>
            <person name="Barry K.W."/>
            <person name="Cichocki N."/>
            <person name="Veneault-Fourrey C."/>
            <person name="LaButti K."/>
            <person name="Lindquist E.A."/>
            <person name="Lipzen A."/>
            <person name="Lundell T."/>
            <person name="Morin E."/>
            <person name="Murat C."/>
            <person name="Sun H."/>
            <person name="Tunlid A."/>
            <person name="Henrissat B."/>
            <person name="Grigoriev I.V."/>
            <person name="Hibbett D.S."/>
            <person name="Martin F."/>
            <person name="Nordberg H.P."/>
            <person name="Cantor M.N."/>
            <person name="Hua S.X."/>
        </authorList>
    </citation>
    <scope>NUCLEOTIDE SEQUENCE [LARGE SCALE GENOMIC DNA]</scope>
    <source>
        <strain evidence="4 5">MAFF 305830</strain>
    </source>
</reference>
<dbReference type="OrthoDB" id="192832at2759"/>
<keyword evidence="5" id="KW-1185">Reference proteome</keyword>
<dbReference type="AlphaFoldDB" id="A0A0C3ALA9"/>
<dbReference type="HOGENOM" id="CLU_016972_2_1_1"/>
<dbReference type="Pfam" id="PF26113">
    <property type="entry name" value="GH16_XgeA"/>
    <property type="match status" value="1"/>
</dbReference>
<dbReference type="Gene3D" id="2.60.120.200">
    <property type="match status" value="1"/>
</dbReference>
<dbReference type="InterPro" id="IPR000757">
    <property type="entry name" value="Beta-glucanase-like"/>
</dbReference>
<protein>
    <submittedName>
        <fullName evidence="4">Glycoside hydrolase family 16 protein</fullName>
    </submittedName>
</protein>